<dbReference type="InterPro" id="IPR011551">
    <property type="entry name" value="NTP_PyrPHydrolase_MazG"/>
</dbReference>
<dbReference type="CDD" id="cd11529">
    <property type="entry name" value="NTP-PPase_MazG_Cterm"/>
    <property type="match status" value="1"/>
</dbReference>
<gene>
    <name evidence="2" type="primary">mazG</name>
    <name evidence="2" type="ORF">ACFO3I_01435</name>
</gene>
<dbReference type="InterPro" id="IPR004518">
    <property type="entry name" value="MazG-like_dom"/>
</dbReference>
<dbReference type="InterPro" id="IPR048015">
    <property type="entry name" value="NTP-PPase_MazG-like_N"/>
</dbReference>
<comment type="caution">
    <text evidence="2">The sequence shown here is derived from an EMBL/GenBank/DDBJ whole genome shotgun (WGS) entry which is preliminary data.</text>
</comment>
<organism evidence="2 3">
    <name type="scientific">Rheinheimera marina</name>
    <dbReference type="NCBI Taxonomy" id="1774958"/>
    <lineage>
        <taxon>Bacteria</taxon>
        <taxon>Pseudomonadati</taxon>
        <taxon>Pseudomonadota</taxon>
        <taxon>Gammaproteobacteria</taxon>
        <taxon>Chromatiales</taxon>
        <taxon>Chromatiaceae</taxon>
        <taxon>Rheinheimera</taxon>
    </lineage>
</organism>
<dbReference type="Pfam" id="PF03819">
    <property type="entry name" value="MazG"/>
    <property type="match status" value="2"/>
</dbReference>
<dbReference type="GO" id="GO:0047429">
    <property type="term" value="F:nucleoside triphosphate diphosphatase activity"/>
    <property type="evidence" value="ECO:0007669"/>
    <property type="project" value="UniProtKB-EC"/>
</dbReference>
<evidence type="ECO:0000313" key="3">
    <source>
        <dbReference type="Proteomes" id="UP001595962"/>
    </source>
</evidence>
<name>A0ABV9JIC2_9GAMM</name>
<keyword evidence="3" id="KW-1185">Reference proteome</keyword>
<dbReference type="EC" id="3.6.1.9" evidence="2"/>
<dbReference type="InterPro" id="IPR048011">
    <property type="entry name" value="NTP-PPase_MazG-like_C"/>
</dbReference>
<feature type="domain" description="NTP pyrophosphohydrolase MazG-like" evidence="1">
    <location>
        <begin position="28"/>
        <end position="101"/>
    </location>
</feature>
<dbReference type="CDD" id="cd11528">
    <property type="entry name" value="NTP-PPase_MazG_Nterm"/>
    <property type="match status" value="1"/>
</dbReference>
<accession>A0ABV9JIC2</accession>
<dbReference type="EMBL" id="JBHSGB010000001">
    <property type="protein sequence ID" value="MFC4653678.1"/>
    <property type="molecule type" value="Genomic_DNA"/>
</dbReference>
<dbReference type="PANTHER" id="PTHR30522:SF0">
    <property type="entry name" value="NUCLEOSIDE TRIPHOSPHATE PYROPHOSPHOHYDROLASE"/>
    <property type="match status" value="1"/>
</dbReference>
<keyword evidence="2" id="KW-0378">Hydrolase</keyword>
<reference evidence="3" key="1">
    <citation type="journal article" date="2019" name="Int. J. Syst. Evol. Microbiol.">
        <title>The Global Catalogue of Microorganisms (GCM) 10K type strain sequencing project: providing services to taxonomists for standard genome sequencing and annotation.</title>
        <authorList>
            <consortium name="The Broad Institute Genomics Platform"/>
            <consortium name="The Broad Institute Genome Sequencing Center for Infectious Disease"/>
            <person name="Wu L."/>
            <person name="Ma J."/>
        </authorList>
    </citation>
    <scope>NUCLEOTIDE SEQUENCE [LARGE SCALE GENOMIC DNA]</scope>
    <source>
        <strain evidence="3">DT28</strain>
    </source>
</reference>
<evidence type="ECO:0000259" key="1">
    <source>
        <dbReference type="Pfam" id="PF03819"/>
    </source>
</evidence>
<feature type="domain" description="NTP pyrophosphohydrolase MazG-like" evidence="1">
    <location>
        <begin position="170"/>
        <end position="223"/>
    </location>
</feature>
<dbReference type="RefSeq" id="WP_377331142.1">
    <property type="nucleotide sequence ID" value="NZ_JBHSGB010000001.1"/>
</dbReference>
<proteinExistence type="predicted"/>
<protein>
    <submittedName>
        <fullName evidence="2">Nucleoside triphosphate pyrophosphohydrolase</fullName>
        <ecNumber evidence="2">3.6.1.9</ecNumber>
    </submittedName>
</protein>
<dbReference type="PANTHER" id="PTHR30522">
    <property type="entry name" value="NUCLEOSIDE TRIPHOSPHATE PYROPHOSPHOHYDROLASE"/>
    <property type="match status" value="1"/>
</dbReference>
<dbReference type="NCBIfam" id="TIGR00444">
    <property type="entry name" value="mazG"/>
    <property type="match status" value="1"/>
</dbReference>
<sequence length="262" mass="29983">MSAAIDRLLAIMARLRDPQLGCPWDKEQSYQSIVPYTLEEAYEVADAIAREDFVELKDELGDLLFQVVFYAQIAKEEQRFGFDDCVNAICEKLVRRHPHVFGDEQADSSAVVLQNWEAIKAGERQQQGKTSVLDNVPQALPALSRAYKLQKRCAQVGFDWPDVQGAWDKVQEEVQEVVELDSGDAHLEEELGDLMFALVNVVRKQGFNPETVLRNANLKFERRFRAVEQKLAEQQLTPEKSNLQQMDALWDLVKLQEKQQGF</sequence>
<dbReference type="Proteomes" id="UP001595962">
    <property type="component" value="Unassembled WGS sequence"/>
</dbReference>
<dbReference type="SUPFAM" id="SSF101386">
    <property type="entry name" value="all-alpha NTP pyrophosphatases"/>
    <property type="match status" value="2"/>
</dbReference>
<dbReference type="Gene3D" id="1.10.287.1080">
    <property type="entry name" value="MazG-like"/>
    <property type="match status" value="2"/>
</dbReference>
<evidence type="ECO:0000313" key="2">
    <source>
        <dbReference type="EMBL" id="MFC4653678.1"/>
    </source>
</evidence>
<dbReference type="NCBIfam" id="NF007113">
    <property type="entry name" value="PRK09562.1"/>
    <property type="match status" value="1"/>
</dbReference>